<accession>A0A172TBG0</accession>
<keyword evidence="1" id="KW-0812">Transmembrane</keyword>
<reference evidence="2 3" key="1">
    <citation type="submission" date="2015-01" db="EMBL/GenBank/DDBJ databases">
        <title>Deinococcus puniceus/DY1/ whole genome sequencing.</title>
        <authorList>
            <person name="Kim M.K."/>
            <person name="Srinivasan S."/>
            <person name="Lee J.-J."/>
        </authorList>
    </citation>
    <scope>NUCLEOTIDE SEQUENCE [LARGE SCALE GENOMIC DNA]</scope>
    <source>
        <strain evidence="2 3">DY1</strain>
    </source>
</reference>
<dbReference type="EMBL" id="CP011387">
    <property type="protein sequence ID" value="ANE44385.1"/>
    <property type="molecule type" value="Genomic_DNA"/>
</dbReference>
<keyword evidence="3" id="KW-1185">Reference proteome</keyword>
<evidence type="ECO:0000313" key="2">
    <source>
        <dbReference type="EMBL" id="ANE44385.1"/>
    </source>
</evidence>
<keyword evidence="1" id="KW-0472">Membrane</keyword>
<dbReference type="RefSeq" id="WP_064015464.1">
    <property type="nucleotide sequence ID" value="NZ_CP011387.1"/>
</dbReference>
<sequence length="123" mass="12490">MTLYAVLTVVAALWLGWTGWQASGAARAQVVMIAAGLSIAGASMLILSYTAAFAVGVGTLRGGPFGWPNLVTIVPPVAWLAFGLVALVLAESWAVRFQIFGLGVLGFVLGLGLGGGFIGLGGR</sequence>
<gene>
    <name evidence="2" type="ORF">SU48_12135</name>
</gene>
<dbReference type="Proteomes" id="UP000077363">
    <property type="component" value="Chromosome"/>
</dbReference>
<dbReference type="KEGG" id="dpu:SU48_12135"/>
<evidence type="ECO:0000313" key="3">
    <source>
        <dbReference type="Proteomes" id="UP000077363"/>
    </source>
</evidence>
<feature type="transmembrane region" description="Helical" evidence="1">
    <location>
        <begin position="38"/>
        <end position="58"/>
    </location>
</feature>
<feature type="transmembrane region" description="Helical" evidence="1">
    <location>
        <begin position="99"/>
        <end position="120"/>
    </location>
</feature>
<dbReference type="OrthoDB" id="9851798at2"/>
<dbReference type="PATRIC" id="fig|1182568.3.peg.2509"/>
<dbReference type="AlphaFoldDB" id="A0A172TBG0"/>
<dbReference type="STRING" id="1182568.SU48_12135"/>
<keyword evidence="1" id="KW-1133">Transmembrane helix</keyword>
<feature type="transmembrane region" description="Helical" evidence="1">
    <location>
        <begin position="70"/>
        <end position="93"/>
    </location>
</feature>
<protein>
    <submittedName>
        <fullName evidence="2">Uncharacterized protein</fullName>
    </submittedName>
</protein>
<name>A0A172TBG0_9DEIO</name>
<proteinExistence type="predicted"/>
<evidence type="ECO:0000256" key="1">
    <source>
        <dbReference type="SAM" id="Phobius"/>
    </source>
</evidence>
<organism evidence="2 3">
    <name type="scientific">Deinococcus puniceus</name>
    <dbReference type="NCBI Taxonomy" id="1182568"/>
    <lineage>
        <taxon>Bacteria</taxon>
        <taxon>Thermotogati</taxon>
        <taxon>Deinococcota</taxon>
        <taxon>Deinococci</taxon>
        <taxon>Deinococcales</taxon>
        <taxon>Deinococcaceae</taxon>
        <taxon>Deinococcus</taxon>
    </lineage>
</organism>